<dbReference type="OrthoDB" id="948250at2"/>
<dbReference type="EMBL" id="MZGT01000090">
    <property type="protein sequence ID" value="OPJ57613.1"/>
    <property type="molecule type" value="Genomic_DNA"/>
</dbReference>
<dbReference type="PANTHER" id="PTHR43415">
    <property type="entry name" value="SPERMIDINE N(1)-ACETYLTRANSFERASE"/>
    <property type="match status" value="1"/>
</dbReference>
<dbReference type="Pfam" id="PF00583">
    <property type="entry name" value="Acetyltransf_1"/>
    <property type="match status" value="1"/>
</dbReference>
<dbReference type="RefSeq" id="WP_079441935.1">
    <property type="nucleotide sequence ID" value="NZ_MZGT01000090.1"/>
</dbReference>
<comment type="caution">
    <text evidence="2">The sequence shown here is derived from an EMBL/GenBank/DDBJ whole genome shotgun (WGS) entry which is preliminary data.</text>
</comment>
<proteinExistence type="predicted"/>
<organism evidence="2 3">
    <name type="scientific">Clostridium chromiireducens</name>
    <dbReference type="NCBI Taxonomy" id="225345"/>
    <lineage>
        <taxon>Bacteria</taxon>
        <taxon>Bacillati</taxon>
        <taxon>Bacillota</taxon>
        <taxon>Clostridia</taxon>
        <taxon>Eubacteriales</taxon>
        <taxon>Clostridiaceae</taxon>
        <taxon>Clostridium</taxon>
    </lineage>
</organism>
<dbReference type="PANTHER" id="PTHR43415:SF3">
    <property type="entry name" value="GNAT-FAMILY ACETYLTRANSFERASE"/>
    <property type="match status" value="1"/>
</dbReference>
<accession>A0A1V4ICF6</accession>
<dbReference type="STRING" id="225345.CLCHR_43180"/>
<dbReference type="Proteomes" id="UP000191056">
    <property type="component" value="Unassembled WGS sequence"/>
</dbReference>
<dbReference type="Gene3D" id="3.40.630.30">
    <property type="match status" value="1"/>
</dbReference>
<dbReference type="GO" id="GO:0016747">
    <property type="term" value="F:acyltransferase activity, transferring groups other than amino-acyl groups"/>
    <property type="evidence" value="ECO:0007669"/>
    <property type="project" value="InterPro"/>
</dbReference>
<dbReference type="SUPFAM" id="SSF55729">
    <property type="entry name" value="Acyl-CoA N-acyltransferases (Nat)"/>
    <property type="match status" value="1"/>
</dbReference>
<dbReference type="InterPro" id="IPR000182">
    <property type="entry name" value="GNAT_dom"/>
</dbReference>
<dbReference type="CDD" id="cd04301">
    <property type="entry name" value="NAT_SF"/>
    <property type="match status" value="1"/>
</dbReference>
<evidence type="ECO:0000259" key="1">
    <source>
        <dbReference type="PROSITE" id="PS51186"/>
    </source>
</evidence>
<dbReference type="InterPro" id="IPR016181">
    <property type="entry name" value="Acyl_CoA_acyltransferase"/>
</dbReference>
<gene>
    <name evidence="2" type="ORF">CLCHR_43180</name>
</gene>
<evidence type="ECO:0000313" key="2">
    <source>
        <dbReference type="EMBL" id="OPJ57613.1"/>
    </source>
</evidence>
<keyword evidence="3" id="KW-1185">Reference proteome</keyword>
<keyword evidence="2" id="KW-0808">Transferase</keyword>
<evidence type="ECO:0000313" key="3">
    <source>
        <dbReference type="Proteomes" id="UP000191056"/>
    </source>
</evidence>
<name>A0A1V4ICF6_9CLOT</name>
<dbReference type="AlphaFoldDB" id="A0A1V4ICF6"/>
<reference evidence="2 3" key="1">
    <citation type="submission" date="2017-03" db="EMBL/GenBank/DDBJ databases">
        <title>Genome sequence of Clostridium chromiireducens DSM 23318.</title>
        <authorList>
            <person name="Poehlein A."/>
            <person name="Daniel R."/>
        </authorList>
    </citation>
    <scope>NUCLEOTIDE SEQUENCE [LARGE SCALE GENOMIC DNA]</scope>
    <source>
        <strain evidence="2 3">DSM 23318</strain>
    </source>
</reference>
<feature type="domain" description="N-acetyltransferase" evidence="1">
    <location>
        <begin position="1"/>
        <end position="164"/>
    </location>
</feature>
<protein>
    <submittedName>
        <fullName evidence="2">Putative acetyltransferase YhhY</fullName>
    </submittedName>
</protein>
<dbReference type="PROSITE" id="PS51186">
    <property type="entry name" value="GNAT"/>
    <property type="match status" value="1"/>
</dbReference>
<sequence>MIIRKAKLEDANNLLSMLLSLDKETNYMLLEPNERDNDVSRVQGMIQQSINGSNLLLVAEDEDNIVGFLSAQKGILKRIKHTAYIVVGIREIHRGKGIGTKFFSELDLWAKENLITRLELTVMCPNIVAKHLYEKNGFEIEGIKKRSMLVDGEYVDEFYMAKFY</sequence>